<feature type="region of interest" description="Disordered" evidence="2">
    <location>
        <begin position="787"/>
        <end position="815"/>
    </location>
</feature>
<feature type="region of interest" description="Disordered" evidence="2">
    <location>
        <begin position="2116"/>
        <end position="2144"/>
    </location>
</feature>
<feature type="region of interest" description="Disordered" evidence="2">
    <location>
        <begin position="2049"/>
        <end position="2070"/>
    </location>
</feature>
<dbReference type="GO" id="GO:0008569">
    <property type="term" value="F:minus-end-directed microtubule motor activity"/>
    <property type="evidence" value="ECO:0007669"/>
    <property type="project" value="TreeGrafter"/>
</dbReference>
<dbReference type="InterPro" id="IPR027417">
    <property type="entry name" value="P-loop_NTPase"/>
</dbReference>
<evidence type="ECO:0000259" key="3">
    <source>
        <dbReference type="Pfam" id="PF12777"/>
    </source>
</evidence>
<dbReference type="GO" id="GO:0060294">
    <property type="term" value="P:cilium movement involved in cell motility"/>
    <property type="evidence" value="ECO:0007669"/>
    <property type="project" value="TreeGrafter"/>
</dbReference>
<dbReference type="Gene3D" id="3.40.50.300">
    <property type="entry name" value="P-loop containing nucleotide triphosphate hydrolases"/>
    <property type="match status" value="2"/>
</dbReference>
<evidence type="ECO:0000313" key="6">
    <source>
        <dbReference type="Proteomes" id="UP000324800"/>
    </source>
</evidence>
<dbReference type="PANTHER" id="PTHR10676">
    <property type="entry name" value="DYNEIN HEAVY CHAIN FAMILY PROTEIN"/>
    <property type="match status" value="1"/>
</dbReference>
<reference evidence="5 6" key="1">
    <citation type="submission" date="2019-03" db="EMBL/GenBank/DDBJ databases">
        <title>Single cell metagenomics reveals metabolic interactions within the superorganism composed of flagellate Streblomastix strix and complex community of Bacteroidetes bacteria on its surface.</title>
        <authorList>
            <person name="Treitli S.C."/>
            <person name="Kolisko M."/>
            <person name="Husnik F."/>
            <person name="Keeling P."/>
            <person name="Hampl V."/>
        </authorList>
    </citation>
    <scope>NUCLEOTIDE SEQUENCE [LARGE SCALE GENOMIC DNA]</scope>
    <source>
        <strain evidence="5">ST1C</strain>
    </source>
</reference>
<dbReference type="Gene3D" id="1.20.920.20">
    <property type="match status" value="1"/>
</dbReference>
<feature type="region of interest" description="Disordered" evidence="2">
    <location>
        <begin position="831"/>
        <end position="869"/>
    </location>
</feature>
<comment type="caution">
    <text evidence="5">The sequence shown here is derived from an EMBL/GenBank/DDBJ whole genome shotgun (WGS) entry which is preliminary data.</text>
</comment>
<accession>A0A5J4X6J3</accession>
<feature type="domain" description="Dynein heavy chain coiled coil stalk" evidence="3">
    <location>
        <begin position="1667"/>
        <end position="1995"/>
    </location>
</feature>
<dbReference type="GO" id="GO:0097729">
    <property type="term" value="C:9+2 motile cilium"/>
    <property type="evidence" value="ECO:0007669"/>
    <property type="project" value="TreeGrafter"/>
</dbReference>
<dbReference type="InterPro" id="IPR035706">
    <property type="entry name" value="AAA_9"/>
</dbReference>
<feature type="compositionally biased region" description="Basic residues" evidence="2">
    <location>
        <begin position="2061"/>
        <end position="2070"/>
    </location>
</feature>
<evidence type="ECO:0000313" key="5">
    <source>
        <dbReference type="EMBL" id="KAA6402798.1"/>
    </source>
</evidence>
<feature type="region of interest" description="Disordered" evidence="2">
    <location>
        <begin position="247"/>
        <end position="296"/>
    </location>
</feature>
<keyword evidence="1" id="KW-0175">Coiled coil</keyword>
<gene>
    <name evidence="5" type="ORF">EZS28_001678</name>
</gene>
<feature type="coiled-coil region" evidence="1">
    <location>
        <begin position="1872"/>
        <end position="1962"/>
    </location>
</feature>
<dbReference type="EMBL" id="SNRW01000183">
    <property type="protein sequence ID" value="KAA6402798.1"/>
    <property type="molecule type" value="Genomic_DNA"/>
</dbReference>
<feature type="domain" description="Dynein heavy chain ATP-binding dynein motor region" evidence="4">
    <location>
        <begin position="2277"/>
        <end position="2369"/>
    </location>
</feature>
<organism evidence="5 6">
    <name type="scientific">Streblomastix strix</name>
    <dbReference type="NCBI Taxonomy" id="222440"/>
    <lineage>
        <taxon>Eukaryota</taxon>
        <taxon>Metamonada</taxon>
        <taxon>Preaxostyla</taxon>
        <taxon>Oxymonadida</taxon>
        <taxon>Streblomastigidae</taxon>
        <taxon>Streblomastix</taxon>
    </lineage>
</organism>
<dbReference type="Proteomes" id="UP000324800">
    <property type="component" value="Unassembled WGS sequence"/>
</dbReference>
<dbReference type="Pfam" id="PF12777">
    <property type="entry name" value="MT"/>
    <property type="match status" value="1"/>
</dbReference>
<dbReference type="OrthoDB" id="5986589at2759"/>
<feature type="region of interest" description="Disordered" evidence="2">
    <location>
        <begin position="1371"/>
        <end position="1395"/>
    </location>
</feature>
<evidence type="ECO:0000256" key="1">
    <source>
        <dbReference type="SAM" id="Coils"/>
    </source>
</evidence>
<dbReference type="Pfam" id="PF12781">
    <property type="entry name" value="AAA_9"/>
    <property type="match status" value="1"/>
</dbReference>
<dbReference type="InterPro" id="IPR026983">
    <property type="entry name" value="DHC"/>
</dbReference>
<evidence type="ECO:0000256" key="2">
    <source>
        <dbReference type="SAM" id="MobiDB-lite"/>
    </source>
</evidence>
<dbReference type="GO" id="GO:0051959">
    <property type="term" value="F:dynein light intermediate chain binding"/>
    <property type="evidence" value="ECO:0007669"/>
    <property type="project" value="InterPro"/>
</dbReference>
<protein>
    <submittedName>
        <fullName evidence="5">Putative Dynein heavy chain</fullName>
    </submittedName>
</protein>
<feature type="compositionally biased region" description="Basic and acidic residues" evidence="2">
    <location>
        <begin position="247"/>
        <end position="288"/>
    </location>
</feature>
<feature type="region of interest" description="Disordered" evidence="2">
    <location>
        <begin position="1485"/>
        <end position="1554"/>
    </location>
</feature>
<dbReference type="GO" id="GO:0030286">
    <property type="term" value="C:dynein complex"/>
    <property type="evidence" value="ECO:0007669"/>
    <property type="project" value="InterPro"/>
</dbReference>
<name>A0A5J4X6J3_9EUKA</name>
<proteinExistence type="predicted"/>
<dbReference type="InterPro" id="IPR024743">
    <property type="entry name" value="Dynein_HC_stalk"/>
</dbReference>
<feature type="region of interest" description="Disordered" evidence="2">
    <location>
        <begin position="1565"/>
        <end position="1584"/>
    </location>
</feature>
<evidence type="ECO:0000259" key="4">
    <source>
        <dbReference type="Pfam" id="PF12781"/>
    </source>
</evidence>
<feature type="compositionally biased region" description="Basic and acidic residues" evidence="2">
    <location>
        <begin position="1532"/>
        <end position="1542"/>
    </location>
</feature>
<feature type="compositionally biased region" description="Acidic residues" evidence="2">
    <location>
        <begin position="1573"/>
        <end position="1584"/>
    </location>
</feature>
<sequence>MDQSITPYDFTEVMKKSAQQTPRLSSITHQVSTEINAQVAQFRSRIGNMPKVRSTSKSTTMAPNPPIAPPSHWIIFDSPLNDSWAERIFSSLDNSLTANSKHHSISISQSGKQGSFNVSSTQKINLPEGVALIFETDSLKGVSPSLISRCGVIYVPNGEERKNKQKAQMDIYARQRRTNIDDRMMGHPNEMLITMGPSSGEIDRACVEWRSYIRAWLGLIDGEDERVKPPLLPCDLADYISEVEEKKKKQDKQIREEKERKEKQAELRKASQEAEIEKKKKKMEEQSSKSKNLKQSIRKKKILSNKLSYDEELNQFDKLHDREDIILKDIDTFEQKNLKKKKKKKKKVKRSDIKRKKGYQDLLGFDNDETSFFFDPPTNSNFNITQAQSQFGLSSIIKLNPRKIPTITPLTMSKSYWTKIICQHFGEPNEYIQFTDEERVSLWIRLRILKLMERALPILLSYLSGRMHYQSNIQFKQLPLGQKGDQSGSNKHADSADSQSTLDSKYLLQKQKSFIGGTLKRRLSTLGTYEKDKQGFQSQNIEFNSNQKQQLKGGQFGSDYSFVQQLDFKKRPWDMKKPKKPSLVGLPQARHSHFIGELNMVASLCKMLTAYYEKGGMRGGGGFVPLPIKLPEDREPFRLPSQIASINPSICITWALGGSLVGQECRDAFSQLVIDIMDSCSSVKIPQEIAYSYGKTSIVWGDDQHLLTTQQFEQSSRTEFASPTPLTFTLQRIVSPILDAGFHVLIDSPPSGKTTALKVLLSRWARGEWGILKKKPIGISNRGIGIGSSRNGNGDSQGTLIGSVGPGGSGSASSGSGSMISGYVVGLGMHRPQQSQHTSYSQNSSMHSVSRTNGTGMMGQISSKVSKRRQNELNQDEKMIKKGPFTLKPTIQQRILSLPTISIPSDFTSPFIYIPRKINSNSGSYCLSAYDQPQIGPSVYGTCGFMSQLLSSLSSTPAMSSQRGKDLGIVSKKNSIKTGNNTNGSLGDLGMIIIAGEQKSENSFQRLYEIENTSFTSSSSVLCPPLTRANLGSMPVGIDNIDCIPSIQSQIDREYISSSSSSSAQMTFTPEPSFSEWLRNIMETSSFYEVPTKSWRTVEGIAILGMSTSDGFFAVEQGGINDQQKEEDERISKKESLLTQKLGEQQNFALQGGKNIDYNKFIKKAYDKMLEYLMINVVNYNKNMGLLESPTYVVWKRLLDEGPQRYLQRGGITRNSSGSGPHNMDRRTARHFVSFHFDAPGQIEIAAMIAPTLIQTLVENGSVRSYTDVESIPLIIQQLVEATLLFMSQLTTQLFPRSSIPLHLQFNIHDVIRIFKGLMLAFPISQSNSVGFPSTKPLDLLSSAQIYSQGNENDGKKDVAAEVSIWIKADQNDSENSDGKSGELMSRAGEDDDIDHSQSAQFNIGQIKPIILESPIPSFSYGESQFRFELKRALLCAGAGLIYCQHPIEEEEDDDDEEEDETLQYEFLEDQEEAEMIDNSLNNLADKDEEDGVGGGTPLDNQTENEDNNLQVNKGDLNGRDKGQLKIGQIQGEKKGKGESGVKRKNIIQGSKKDNLVDEEDIEVKGALGEGVNSDDDEDEEDEEKSMLQALNSIRITKEDSLNFFAERVRRNLHIVFYSISSAQPPPFPPSSLYYPPSCIPLAIRTYAHITRYKLNNLRRQIQQWTQGLAKVEIQQQSVNSLQLDLYSAAPTQKKEAEMLAALIKQIDKEQKAASEEKITVAQDEIRIAEQAADQERLGVLVAKELQIALPPLREAELAVSRLEQKDIEEIRSYIRPPDGVVIVMDAVCPVMGSEGGWTNAKALLGQRDFRQQLLLCKDTVTENTITWLKKYIQEKGDKYSEERIIKVSLAAASLCTWTKAICKYFDALQTVKPLQEAADEAQKKLDKAKAEVELKRARLTELEMRIRELKTKYEQDLARSKHANSNVLETRQKLKQAALAMISLEEERKKWLESLRKAKLQTRIIPYLSIITASVIVYGAQLQQTERDSLVDTIIQTVLKARPPRAVYTEQDARDQAQAEMKEAISMINMISSEEGVVGSRANRWMQMRKAKSKKDQEKKVRKKRREKKRRALLQKKLVQHIHKLEQDRIENEKMDADRISQQKSVLYSEGENLPGESLLDQKQDQKQNKNITNQENDGDDLEEVIDLDELEEDDDAKEDSLFESEIIDQMVDSDFQSDQRLATLAIVVKELEEICSQSDEIEEYESSTLAQLEIMVRTAIAQNSQPDSESARNTLSQSQNIETRLYYSPRKSINNDLQDFNIISQLSINGSIESDWVGKGLLPDRHSIESALIAAYSPSYPFIIDPVGNATHWLRMCLSANLSPFQISQQSPMFQRIFSFLALKGGTAVVVLDGLDPVHPLLLPFLQGPSDLELSTTISPSNPLNPLDMFLGEECYFYQNSKKPPQQQELQQQLPLLRLFVTSHTAAPLTSQLFNNAYSGPTGLADDSGSYPLSACSVLAYPHKSQRARIVDMSLSIEGLTEYLTQKMLQLLCPRILSALLACRKIIGSLKLQLDKAENRILTFLSSSQPSAVLNDEQFLSALTFVKNDVREQTHRLLKVIEAERILNRVAQPVRIAAQHAASIFLVTSHALPRLDSTYSLTINDAVFWIVQAAVALSSATIPIASLSLSQSFISQISGGVNQDLAEVLKMEHKWIRCASLELFKQVSQIEEIVQEYHKDKNSERGSLTKDVWAQISLLGKKIERCETIGLNTIIPPTAYHVINNGINFQNNTEQQIQSCETNLTKNFEIGEIIAENLQNELNSMEYESELDDSSLWKENNALFYEIIEVVDENDAEDDQNYFGDVECDYRRITPQELLQLARKAREGPPPIAKDVWTKRQWEAILEISDEVPALVSLPASIWDDPETWIQFSKCGQIQDDIERRIDSLQENIVYNKFRESEGVNWKQITFDQKKIISSDEAEMKLEVKKMEKMLLNRAANEMEPVERKEQFRTASSILFINKNDDQNDTGSFQSQSSDKNFGTEKYQNKLDTINNSTVIHTQMLVDHFTHLLGKTIYDLPPGVTNAQTQY</sequence>
<dbReference type="GO" id="GO:0045505">
    <property type="term" value="F:dynein intermediate chain binding"/>
    <property type="evidence" value="ECO:0007669"/>
    <property type="project" value="InterPro"/>
</dbReference>
<feature type="compositionally biased region" description="Polar residues" evidence="2">
    <location>
        <begin position="832"/>
        <end position="864"/>
    </location>
</feature>